<dbReference type="InterPro" id="IPR002104">
    <property type="entry name" value="Integrase_catalytic"/>
</dbReference>
<dbReference type="EMBL" id="POUI01000001">
    <property type="protein sequence ID" value="PNF86119.1"/>
    <property type="molecule type" value="Genomic_DNA"/>
</dbReference>
<keyword evidence="4" id="KW-1185">Reference proteome</keyword>
<reference evidence="3 4" key="1">
    <citation type="submission" date="2018-01" db="EMBL/GenBank/DDBJ databases">
        <title>Denitrification phenotypes of diverse strains of Pseudomonas stutzeri.</title>
        <authorList>
            <person name="Milligan D.A."/>
            <person name="Bergaust L."/>
            <person name="Bakken L.R."/>
            <person name="Frostegard A."/>
        </authorList>
    </citation>
    <scope>NUCLEOTIDE SEQUENCE [LARGE SCALE GENOMIC DNA]</scope>
    <source>
        <strain evidence="3 4">ST27MN3</strain>
    </source>
</reference>
<protein>
    <recommendedName>
        <fullName evidence="2">Tyr recombinase domain-containing protein</fullName>
    </recommendedName>
</protein>
<dbReference type="InterPro" id="IPR013762">
    <property type="entry name" value="Integrase-like_cat_sf"/>
</dbReference>
<name>A0ABX4W0X7_9GAMM</name>
<dbReference type="RefSeq" id="WP_102856790.1">
    <property type="nucleotide sequence ID" value="NZ_JAMOHT010000025.1"/>
</dbReference>
<feature type="domain" description="Tyr recombinase" evidence="2">
    <location>
        <begin position="231"/>
        <end position="294"/>
    </location>
</feature>
<sequence>MRKPGTSDKGDLRRLARAIVDRPLKDSTIAEYSRVAARMGEMHWHEYSVSQKVGRRTAVVARYAWRRGMAHRLLGVLSEIDRELDRDKRRVLRQTMVIYSQQLQAPQPIYHPASQSHGKRQSKRASLCGLPADWRVLLLARLKPIDRLLAAVLILTGCRPAELRKGVHVRRVGASLEFTIQGAKVSDLTGAGQPERILLINAKAILGEEINELLLKKISLEGDEMVIQDTGQNRAFEKRLSRAAKRAGLFDISAYSLRHQFSADLKDEVEPDQVSLALGHVSRNSRKRYGHAKQRRSGAGGLLVSVQADRELRGAASRYALGANAPAFKYDELDWGFE</sequence>
<dbReference type="Pfam" id="PF00589">
    <property type="entry name" value="Phage_integrase"/>
    <property type="match status" value="1"/>
</dbReference>
<evidence type="ECO:0000259" key="2">
    <source>
        <dbReference type="Pfam" id="PF00589"/>
    </source>
</evidence>
<comment type="caution">
    <text evidence="3">The sequence shown here is derived from an EMBL/GenBank/DDBJ whole genome shotgun (WGS) entry which is preliminary data.</text>
</comment>
<accession>A0ABX4W0X7</accession>
<dbReference type="Proteomes" id="UP000236021">
    <property type="component" value="Unassembled WGS sequence"/>
</dbReference>
<organism evidence="3 4">
    <name type="scientific">Stutzerimonas decontaminans</name>
    <dbReference type="NCBI Taxonomy" id="3022791"/>
    <lineage>
        <taxon>Bacteria</taxon>
        <taxon>Pseudomonadati</taxon>
        <taxon>Pseudomonadota</taxon>
        <taxon>Gammaproteobacteria</taxon>
        <taxon>Pseudomonadales</taxon>
        <taxon>Pseudomonadaceae</taxon>
        <taxon>Stutzerimonas</taxon>
    </lineage>
</organism>
<evidence type="ECO:0000313" key="3">
    <source>
        <dbReference type="EMBL" id="PNF86119.1"/>
    </source>
</evidence>
<dbReference type="Gene3D" id="1.10.443.10">
    <property type="entry name" value="Intergrase catalytic core"/>
    <property type="match status" value="1"/>
</dbReference>
<keyword evidence="1" id="KW-0233">DNA recombination</keyword>
<gene>
    <name evidence="3" type="ORF">CXK93_04775</name>
</gene>
<dbReference type="SUPFAM" id="SSF56349">
    <property type="entry name" value="DNA breaking-rejoining enzymes"/>
    <property type="match status" value="1"/>
</dbReference>
<evidence type="ECO:0000256" key="1">
    <source>
        <dbReference type="ARBA" id="ARBA00023172"/>
    </source>
</evidence>
<dbReference type="InterPro" id="IPR011010">
    <property type="entry name" value="DNA_brk_join_enz"/>
</dbReference>
<proteinExistence type="predicted"/>
<evidence type="ECO:0000313" key="4">
    <source>
        <dbReference type="Proteomes" id="UP000236021"/>
    </source>
</evidence>